<feature type="disulfide bond" evidence="6">
    <location>
        <begin position="910"/>
        <end position="919"/>
    </location>
</feature>
<dbReference type="PROSITE" id="PS50068">
    <property type="entry name" value="LDLRA_2"/>
    <property type="match status" value="3"/>
</dbReference>
<feature type="region of interest" description="Disordered" evidence="8">
    <location>
        <begin position="1"/>
        <end position="25"/>
    </location>
</feature>
<keyword evidence="3 9" id="KW-1133">Transmembrane helix</keyword>
<dbReference type="Pfam" id="PF00057">
    <property type="entry name" value="Ldl_recept_a"/>
    <property type="match status" value="1"/>
</dbReference>
<dbReference type="SUPFAM" id="SSF57196">
    <property type="entry name" value="EGF/Laminin"/>
    <property type="match status" value="1"/>
</dbReference>
<dbReference type="PANTHER" id="PTHR24033">
    <property type="entry name" value="EGF-LIKE DOMAIN-CONTAINING PROTEIN"/>
    <property type="match status" value="1"/>
</dbReference>
<comment type="caution">
    <text evidence="12">The sequence shown here is derived from an EMBL/GenBank/DDBJ whole genome shotgun (WGS) entry which is preliminary data.</text>
</comment>
<protein>
    <submittedName>
        <fullName evidence="12">Uncharacterized protein</fullName>
    </submittedName>
</protein>
<feature type="transmembrane region" description="Helical" evidence="9">
    <location>
        <begin position="1220"/>
        <end position="1246"/>
    </location>
</feature>
<feature type="domain" description="EGF-like" evidence="10">
    <location>
        <begin position="953"/>
        <end position="994"/>
    </location>
</feature>
<reference evidence="12" key="1">
    <citation type="submission" date="2021-02" db="EMBL/GenBank/DDBJ databases">
        <authorList>
            <person name="Nowell W R."/>
        </authorList>
    </citation>
    <scope>NUCLEOTIDE SEQUENCE</scope>
</reference>
<keyword evidence="2 9" id="KW-0812">Transmembrane</keyword>
<keyword evidence="5 6" id="KW-1015">Disulfide bond</keyword>
<evidence type="ECO:0000256" key="7">
    <source>
        <dbReference type="PROSITE-ProRule" id="PRU00124"/>
    </source>
</evidence>
<proteinExistence type="predicted"/>
<dbReference type="Gene3D" id="2.10.25.10">
    <property type="entry name" value="Laminin"/>
    <property type="match status" value="1"/>
</dbReference>
<keyword evidence="13" id="KW-1185">Reference proteome</keyword>
<dbReference type="PANTHER" id="PTHR24033:SF232">
    <property type="entry name" value="LAMININ SUBUNIT GAMMA-2-RELATED"/>
    <property type="match status" value="1"/>
</dbReference>
<dbReference type="Pfam" id="PF00008">
    <property type="entry name" value="EGF"/>
    <property type="match status" value="1"/>
</dbReference>
<keyword evidence="6" id="KW-0245">EGF-like domain</keyword>
<dbReference type="Gene3D" id="4.10.400.10">
    <property type="entry name" value="Low-density Lipoprotein Receptor"/>
    <property type="match status" value="1"/>
</dbReference>
<feature type="domain" description="G-protein coupled receptors family 1 profile" evidence="11">
    <location>
        <begin position="1238"/>
        <end position="1492"/>
    </location>
</feature>
<dbReference type="GO" id="GO:0016020">
    <property type="term" value="C:membrane"/>
    <property type="evidence" value="ECO:0007669"/>
    <property type="project" value="UniProtKB-SubCell"/>
</dbReference>
<dbReference type="InterPro" id="IPR002172">
    <property type="entry name" value="LDrepeatLR_classA_rpt"/>
</dbReference>
<dbReference type="Gene3D" id="1.20.1070.10">
    <property type="entry name" value="Rhodopsin 7-helix transmembrane proteins"/>
    <property type="match status" value="1"/>
</dbReference>
<organism evidence="12 13">
    <name type="scientific">Adineta steineri</name>
    <dbReference type="NCBI Taxonomy" id="433720"/>
    <lineage>
        <taxon>Eukaryota</taxon>
        <taxon>Metazoa</taxon>
        <taxon>Spiralia</taxon>
        <taxon>Gnathifera</taxon>
        <taxon>Rotifera</taxon>
        <taxon>Eurotatoria</taxon>
        <taxon>Bdelloidea</taxon>
        <taxon>Adinetida</taxon>
        <taxon>Adinetidae</taxon>
        <taxon>Adineta</taxon>
    </lineage>
</organism>
<dbReference type="PROSITE" id="PS50026">
    <property type="entry name" value="EGF_3"/>
    <property type="match status" value="2"/>
</dbReference>
<dbReference type="SMART" id="SM00192">
    <property type="entry name" value="LDLa"/>
    <property type="match status" value="4"/>
</dbReference>
<comment type="caution">
    <text evidence="6">Lacks conserved residue(s) required for the propagation of feature annotation.</text>
</comment>
<feature type="transmembrane region" description="Helical" evidence="9">
    <location>
        <begin position="1342"/>
        <end position="1360"/>
    </location>
</feature>
<evidence type="ECO:0000256" key="8">
    <source>
        <dbReference type="SAM" id="MobiDB-lite"/>
    </source>
</evidence>
<feature type="transmembrane region" description="Helical" evidence="9">
    <location>
        <begin position="1304"/>
        <end position="1322"/>
    </location>
</feature>
<evidence type="ECO:0000256" key="2">
    <source>
        <dbReference type="ARBA" id="ARBA00022692"/>
    </source>
</evidence>
<dbReference type="SUPFAM" id="SSF57424">
    <property type="entry name" value="LDL receptor-like module"/>
    <property type="match status" value="1"/>
</dbReference>
<dbReference type="EMBL" id="CAJNOM010000020">
    <property type="protein sequence ID" value="CAF0818880.1"/>
    <property type="molecule type" value="Genomic_DNA"/>
</dbReference>
<dbReference type="InterPro" id="IPR036055">
    <property type="entry name" value="LDL_receptor-like_sf"/>
</dbReference>
<feature type="disulfide bond" evidence="6">
    <location>
        <begin position="984"/>
        <end position="993"/>
    </location>
</feature>
<accession>A0A813TV44</accession>
<dbReference type="PROSITE" id="PS01186">
    <property type="entry name" value="EGF_2"/>
    <property type="match status" value="2"/>
</dbReference>
<name>A0A813TV44_9BILA</name>
<dbReference type="SUPFAM" id="SSF81321">
    <property type="entry name" value="Family A G protein-coupled receptor-like"/>
    <property type="match status" value="1"/>
</dbReference>
<sequence>MKRPDHRRTQRPDDGEEEEEQSAHLSNTNVAAQVKFNELKQQGISSDQLLTWSGLVDIAEQYEMADKNSKDVFYNCSTPWFGEMCQYKFDDDSPSEFNQIVQNTFDNRSGILGNITSGTCYRFLKDCDRGPWPLCLDWREICDGKSDCFNGEDEQMCEELEVNQCAEDEYRCHNGQCIPSVFSHDGMLNLDCLDGSDEREYYATGNNKPAYTFSSNCINIPTFRCEERSNRYLNRFSCGDGQYNNNADMPATTTYCKNNRDKEINRKLLFVFDYIENIRCRQTFYCALHANRSFGSDRIGDVLTPLPMFEGQWDKDCEPLIENCFTEWLVLPEKPIMFGFFQFVYFTNRSVEEFKNNIRPDFVCFDAKKCPFLLDDEVPIEIIDGLTCCRVSNSTLADVIEDFNTMSSKFSTIFEKCLTIGTELSCTNPSNFYCNQSLKCISAHRVNDGFKDCYDDTDGDESFPTCSLNDSNRFNCEDLPEKCLSFVAVGNGIRECIRNGRDEKIYKKQDFNPTMSYLKLCSGWGAHGPDVEFTDSGSVDPSDCEWWPCDNAYVHCDNVWDCLNGADELNCPNATCSFNEHECISGESGLTYCLPISQMFDERIDNCSEFRLRNLYFSNGSRVNYQKYYPWNMSKCLTQDNICDWAPMALIPQEDVCLQDHRLIVLPWSSIFNRTDTETELCKIDRKDFRKDSHYFLTSFRFGDFPPKSSSLSIVHTSTVRKDTRKTFHTDTRKNWYCHRGILVLHSVNQTKKCLCPPSYFGSRCQWQSQRISFTFQLVSLQAAFTNSVFQVVIMLIDKQGEIARYHEQIMYIPAHDCATKFNRYLLYPHRPKHYLNNYSIRIDLFDKTTLNFLASWHLPIPFQFLPVNRLSAQLFIPKYGERESCDLSCGLHGRCVRYSNSNSSSYCRCDSGYSGTSCNVTYICHCSVNSICLSPSICVCPLHTFGSYCYLKRSICNSNPCQHDGTCIPSDDRVDLQSIMCICKEGYYGSRCEYSSSRIILRLDKTIVSTSSFVLIHFIRIFEDTEHERMTRFKKIPIDNDLIIIYASQPFNILFLQLPNQSYYLAILRETFSPTENIDTSILSKQRCSNITDLLNLTIANLEQIKRAKFYPMLCRKNPQLRCLYDENLMCICDLDRFANCFSFNHSMNNDCQGYNDCKNDGQCFRNSEVCPTSSICACKECFYGSKCQFSTKSYIVSLDPIIGYYIKPNVAWYRQSSIVIVSMMITLLIFGIGLISGSFSIITFQSQKLKEVGCGYYLLTSSISSTFMVFLLTIKFFHLLLSQMEIIQNRSLLLFNCITNDVALKVLLALNEWLFACVAIERCINVIQGVNFNKGKSKRVAKWVIPSLFLIIILSNIHDPIYRELIDDQDEDEHRVWCFVQYSSSMNIYNSSMTLIHFFGPLLTNLISVFLTVKYMVRNRSTLESTTSFKQQLSQNKRLLFPPGMIVLLGTPRLIITFMNRCMKTMRDPWLYLFGYFISFIPSILIFFTFILPSENYKKQFQTAIQQQLRRFRSS</sequence>
<evidence type="ECO:0000313" key="13">
    <source>
        <dbReference type="Proteomes" id="UP000663832"/>
    </source>
</evidence>
<dbReference type="SMART" id="SM00181">
    <property type="entry name" value="EGF"/>
    <property type="match status" value="4"/>
</dbReference>
<dbReference type="CDD" id="cd00112">
    <property type="entry name" value="LDLa"/>
    <property type="match status" value="1"/>
</dbReference>
<feature type="transmembrane region" description="Helical" evidence="9">
    <location>
        <begin position="1440"/>
        <end position="1460"/>
    </location>
</feature>
<dbReference type="PROSITE" id="PS50262">
    <property type="entry name" value="G_PROTEIN_RECEP_F1_2"/>
    <property type="match status" value="1"/>
</dbReference>
<feature type="domain" description="EGF-like" evidence="10">
    <location>
        <begin position="882"/>
        <end position="920"/>
    </location>
</feature>
<evidence type="ECO:0000259" key="10">
    <source>
        <dbReference type="PROSITE" id="PS50026"/>
    </source>
</evidence>
<dbReference type="InterPro" id="IPR017452">
    <property type="entry name" value="GPCR_Rhodpsn_7TM"/>
</dbReference>
<evidence type="ECO:0000256" key="9">
    <source>
        <dbReference type="SAM" id="Phobius"/>
    </source>
</evidence>
<feature type="transmembrane region" description="Helical" evidence="9">
    <location>
        <begin position="1472"/>
        <end position="1494"/>
    </location>
</feature>
<dbReference type="CDD" id="cd00637">
    <property type="entry name" value="7tm_classA_rhodopsin-like"/>
    <property type="match status" value="1"/>
</dbReference>
<comment type="subcellular location">
    <subcellularLocation>
        <location evidence="1">Membrane</location>
    </subcellularLocation>
</comment>
<evidence type="ECO:0000259" key="11">
    <source>
        <dbReference type="PROSITE" id="PS50262"/>
    </source>
</evidence>
<evidence type="ECO:0000256" key="1">
    <source>
        <dbReference type="ARBA" id="ARBA00004370"/>
    </source>
</evidence>
<dbReference type="OrthoDB" id="283575at2759"/>
<gene>
    <name evidence="12" type="ORF">QVE165_LOCUS5148</name>
</gene>
<feature type="disulfide bond" evidence="7">
    <location>
        <begin position="142"/>
        <end position="157"/>
    </location>
</feature>
<dbReference type="PRINTS" id="PR00261">
    <property type="entry name" value="LDLRECEPTOR"/>
</dbReference>
<feature type="transmembrane region" description="Helical" evidence="9">
    <location>
        <begin position="1258"/>
        <end position="1284"/>
    </location>
</feature>
<dbReference type="CDD" id="cd00054">
    <property type="entry name" value="EGF_CA"/>
    <property type="match status" value="1"/>
</dbReference>
<evidence type="ECO:0000256" key="5">
    <source>
        <dbReference type="ARBA" id="ARBA00023157"/>
    </source>
</evidence>
<evidence type="ECO:0000256" key="3">
    <source>
        <dbReference type="ARBA" id="ARBA00022989"/>
    </source>
</evidence>
<feature type="disulfide bond" evidence="6">
    <location>
        <begin position="886"/>
        <end position="896"/>
    </location>
</feature>
<dbReference type="PROSITE" id="PS00022">
    <property type="entry name" value="EGF_1"/>
    <property type="match status" value="4"/>
</dbReference>
<evidence type="ECO:0000256" key="4">
    <source>
        <dbReference type="ARBA" id="ARBA00023136"/>
    </source>
</evidence>
<evidence type="ECO:0000256" key="6">
    <source>
        <dbReference type="PROSITE-ProRule" id="PRU00076"/>
    </source>
</evidence>
<feature type="transmembrane region" description="Helical" evidence="9">
    <location>
        <begin position="1397"/>
        <end position="1419"/>
    </location>
</feature>
<dbReference type="InterPro" id="IPR051830">
    <property type="entry name" value="NOTCH_homolog"/>
</dbReference>
<dbReference type="InterPro" id="IPR000742">
    <property type="entry name" value="EGF"/>
</dbReference>
<dbReference type="Proteomes" id="UP000663832">
    <property type="component" value="Unassembled WGS sequence"/>
</dbReference>
<keyword evidence="4 9" id="KW-0472">Membrane</keyword>
<evidence type="ECO:0000313" key="12">
    <source>
        <dbReference type="EMBL" id="CAF0818880.1"/>
    </source>
</evidence>
<feature type="disulfide bond" evidence="7">
    <location>
        <begin position="165"/>
        <end position="177"/>
    </location>
</feature>